<dbReference type="STRING" id="742823.HMPREF9465_00890"/>
<dbReference type="EMBL" id="ADMG01000023">
    <property type="protein sequence ID" value="EKB31491.1"/>
    <property type="molecule type" value="Genomic_DNA"/>
</dbReference>
<sequence>MKGLRLKTCASVYDFLKHNVREEVWAYTVFRALDIANYRSSYCSDAKGRFRFTLTVPETDSASAHAFDVEFTNEDFEECHE</sequence>
<gene>
    <name evidence="1" type="ORF">HMPREF9465_00890</name>
</gene>
<comment type="caution">
    <text evidence="1">The sequence shown here is derived from an EMBL/GenBank/DDBJ whole genome shotgun (WGS) entry which is preliminary data.</text>
</comment>
<evidence type="ECO:0000313" key="1">
    <source>
        <dbReference type="EMBL" id="EKB31491.1"/>
    </source>
</evidence>
<dbReference type="AlphaFoldDB" id="K1JMQ8"/>
<keyword evidence="2" id="KW-1185">Reference proteome</keyword>
<proteinExistence type="predicted"/>
<dbReference type="RefSeq" id="WP_005434550.1">
    <property type="nucleotide sequence ID" value="NZ_JH815515.1"/>
</dbReference>
<evidence type="ECO:0000313" key="2">
    <source>
        <dbReference type="Proteomes" id="UP000005835"/>
    </source>
</evidence>
<dbReference type="Proteomes" id="UP000005835">
    <property type="component" value="Unassembled WGS sequence"/>
</dbReference>
<accession>K1JMQ8</accession>
<reference evidence="1 2" key="1">
    <citation type="submission" date="2012-05" db="EMBL/GenBank/DDBJ databases">
        <title>The Genome Sequence of Sutterella wadsworthensis 2_1_59BFAA.</title>
        <authorList>
            <consortium name="The Broad Institute Genome Sequencing Platform"/>
            <person name="Earl A."/>
            <person name="Ward D."/>
            <person name="Feldgarden M."/>
            <person name="Gevers D."/>
            <person name="Daigneault M."/>
            <person name="Strauss J."/>
            <person name="Allen-Vercoe E."/>
            <person name="Walker B."/>
            <person name="Young S.K."/>
            <person name="Zeng Q."/>
            <person name="Gargeya S."/>
            <person name="Fitzgerald M."/>
            <person name="Haas B."/>
            <person name="Abouelleil A."/>
            <person name="Alvarado L."/>
            <person name="Arachchi H.M."/>
            <person name="Berlin A.M."/>
            <person name="Chapman S.B."/>
            <person name="Goldberg J."/>
            <person name="Griggs A."/>
            <person name="Gujja S."/>
            <person name="Hansen M."/>
            <person name="Howarth C."/>
            <person name="Imamovic A."/>
            <person name="Larimer J."/>
            <person name="McCowen C."/>
            <person name="Montmayeur A."/>
            <person name="Murphy C."/>
            <person name="Neiman D."/>
            <person name="Pearson M."/>
            <person name="Priest M."/>
            <person name="Roberts A."/>
            <person name="Saif S."/>
            <person name="Shea T."/>
            <person name="Sisk P."/>
            <person name="Sykes S."/>
            <person name="Wortman J."/>
            <person name="Nusbaum C."/>
            <person name="Birren B."/>
        </authorList>
    </citation>
    <scope>NUCLEOTIDE SEQUENCE [LARGE SCALE GENOMIC DNA]</scope>
    <source>
        <strain evidence="1 2">2_1_59BFAA</strain>
    </source>
</reference>
<name>K1JMQ8_9BURK</name>
<dbReference type="HOGENOM" id="CLU_2572594_0_0_4"/>
<dbReference type="PATRIC" id="fig|742823.3.peg.896"/>
<protein>
    <submittedName>
        <fullName evidence="1">Uncharacterized protein</fullName>
    </submittedName>
</protein>
<organism evidence="1 2">
    <name type="scientific">Sutterella wadsworthensis 2_1_59BFAA</name>
    <dbReference type="NCBI Taxonomy" id="742823"/>
    <lineage>
        <taxon>Bacteria</taxon>
        <taxon>Pseudomonadati</taxon>
        <taxon>Pseudomonadota</taxon>
        <taxon>Betaproteobacteria</taxon>
        <taxon>Burkholderiales</taxon>
        <taxon>Sutterellaceae</taxon>
        <taxon>Sutterella</taxon>
    </lineage>
</organism>